<evidence type="ECO:0000256" key="1">
    <source>
        <dbReference type="SAM" id="MobiDB-lite"/>
    </source>
</evidence>
<feature type="region of interest" description="Disordered" evidence="1">
    <location>
        <begin position="116"/>
        <end position="158"/>
    </location>
</feature>
<dbReference type="Proteomes" id="UP000887565">
    <property type="component" value="Unplaced"/>
</dbReference>
<feature type="compositionally biased region" description="Basic and acidic residues" evidence="1">
    <location>
        <begin position="122"/>
        <end position="136"/>
    </location>
</feature>
<dbReference type="OMA" id="KRQVGYR"/>
<protein>
    <submittedName>
        <fullName evidence="4">DUF4604 domain-containing protein</fullName>
    </submittedName>
</protein>
<dbReference type="InterPro" id="IPR040219">
    <property type="entry name" value="KIAA1143-like"/>
</dbReference>
<keyword evidence="3" id="KW-1185">Reference proteome</keyword>
<accession>A0A915KT98</accession>
<feature type="compositionally biased region" description="Polar residues" evidence="1">
    <location>
        <begin position="146"/>
        <end position="156"/>
    </location>
</feature>
<dbReference type="AlphaFoldDB" id="A0A915KT98"/>
<evidence type="ECO:0000313" key="4">
    <source>
        <dbReference type="WBParaSite" id="nRc.2.0.1.t41346-RA"/>
    </source>
</evidence>
<evidence type="ECO:0000313" key="3">
    <source>
        <dbReference type="Proteomes" id="UP000887565"/>
    </source>
</evidence>
<name>A0A915KT98_ROMCU</name>
<dbReference type="WBParaSite" id="nRc.2.0.1.t41346-RA">
    <property type="protein sequence ID" value="nRc.2.0.1.t41346-RA"/>
    <property type="gene ID" value="nRc.2.0.1.g41346"/>
</dbReference>
<feature type="compositionally biased region" description="Basic and acidic residues" evidence="1">
    <location>
        <begin position="43"/>
        <end position="58"/>
    </location>
</feature>
<dbReference type="Pfam" id="PF15377">
    <property type="entry name" value="DUF4604"/>
    <property type="match status" value="1"/>
</dbReference>
<dbReference type="PANTHER" id="PTHR31195">
    <property type="entry name" value="GEO02494P1"/>
    <property type="match status" value="1"/>
</dbReference>
<reference evidence="4" key="1">
    <citation type="submission" date="2022-11" db="UniProtKB">
        <authorList>
            <consortium name="WormBaseParasite"/>
        </authorList>
    </citation>
    <scope>IDENTIFICATION</scope>
</reference>
<sequence length="177" mass="20304">MFDSSCVLAKVVSMSKKKDAICYTKPEEPKFLKEIKQKLGYKEGPTVDDKRNLDKNFVSDDENDDDNVVKEKPEEQPQIVVLKEGDIDESEYKQLVKRAEATEDKRKIEAGEIKFKKPIKNSCDESESKDLNDSKNSRKRQHESSGDNNSKISTKNVKPIKESRLLSFVDDLEENDD</sequence>
<dbReference type="PANTHER" id="PTHR31195:SF2">
    <property type="entry name" value="GEO02494P1"/>
    <property type="match status" value="1"/>
</dbReference>
<dbReference type="InterPro" id="IPR027911">
    <property type="entry name" value="DUF4604"/>
</dbReference>
<feature type="region of interest" description="Disordered" evidence="1">
    <location>
        <begin position="43"/>
        <end position="84"/>
    </location>
</feature>
<organism evidence="3 4">
    <name type="scientific">Romanomermis culicivorax</name>
    <name type="common">Nematode worm</name>
    <dbReference type="NCBI Taxonomy" id="13658"/>
    <lineage>
        <taxon>Eukaryota</taxon>
        <taxon>Metazoa</taxon>
        <taxon>Ecdysozoa</taxon>
        <taxon>Nematoda</taxon>
        <taxon>Enoplea</taxon>
        <taxon>Dorylaimia</taxon>
        <taxon>Mermithida</taxon>
        <taxon>Mermithoidea</taxon>
        <taxon>Mermithidae</taxon>
        <taxon>Romanomermis</taxon>
    </lineage>
</organism>
<proteinExistence type="predicted"/>
<evidence type="ECO:0000259" key="2">
    <source>
        <dbReference type="Pfam" id="PF15377"/>
    </source>
</evidence>
<feature type="domain" description="DUF4604" evidence="2">
    <location>
        <begin position="22"/>
        <end position="171"/>
    </location>
</feature>